<accession>Q07MB3</accession>
<protein>
    <submittedName>
        <fullName evidence="1">Uncharacterized protein</fullName>
    </submittedName>
</protein>
<evidence type="ECO:0000313" key="1">
    <source>
        <dbReference type="EMBL" id="ABJ06921.1"/>
    </source>
</evidence>
<dbReference type="AlphaFoldDB" id="Q07MB3"/>
<reference evidence="1" key="1">
    <citation type="submission" date="2006-09" db="EMBL/GenBank/DDBJ databases">
        <title>Complete sequence of Rhodopseudomonas palustris BisA53.</title>
        <authorList>
            <consortium name="US DOE Joint Genome Institute"/>
            <person name="Copeland A."/>
            <person name="Lucas S."/>
            <person name="Lapidus A."/>
            <person name="Barry K."/>
            <person name="Detter J.C."/>
            <person name="Glavina del Rio T."/>
            <person name="Hammon N."/>
            <person name="Israni S."/>
            <person name="Dalin E."/>
            <person name="Tice H."/>
            <person name="Pitluck S."/>
            <person name="Chain P."/>
            <person name="Malfatti S."/>
            <person name="Shin M."/>
            <person name="Vergez L."/>
            <person name="Schmutz J."/>
            <person name="Larimer F."/>
            <person name="Land M."/>
            <person name="Hauser L."/>
            <person name="Pelletier D.A."/>
            <person name="Kyrpides N."/>
            <person name="Kim E."/>
            <person name="Harwood C.S."/>
            <person name="Oda Y."/>
            <person name="Richardson P."/>
        </authorList>
    </citation>
    <scope>NUCLEOTIDE SEQUENCE [LARGE SCALE GENOMIC DNA]</scope>
    <source>
        <strain evidence="1">BisA53</strain>
    </source>
</reference>
<proteinExistence type="predicted"/>
<dbReference type="KEGG" id="rpe:RPE_2984"/>
<sequence length="85" mass="9677">MPHWRGWLVALGHMQAVSMQRPMLQPLGFTKLPLRQFASIAAVRGFNLKEMLAHLRVPSILAQNVLEELHDVVRHQLPPGPRALR</sequence>
<name>Q07MB3_RHOP5</name>
<dbReference type="EMBL" id="CP000463">
    <property type="protein sequence ID" value="ABJ06921.1"/>
    <property type="molecule type" value="Genomic_DNA"/>
</dbReference>
<dbReference type="HOGENOM" id="CLU_2510518_0_0_5"/>
<gene>
    <name evidence="1" type="ordered locus">RPE_2984</name>
</gene>
<dbReference type="STRING" id="316055.RPE_2984"/>
<organism evidence="1">
    <name type="scientific">Rhodopseudomonas palustris (strain BisA53)</name>
    <dbReference type="NCBI Taxonomy" id="316055"/>
    <lineage>
        <taxon>Bacteria</taxon>
        <taxon>Pseudomonadati</taxon>
        <taxon>Pseudomonadota</taxon>
        <taxon>Alphaproteobacteria</taxon>
        <taxon>Hyphomicrobiales</taxon>
        <taxon>Nitrobacteraceae</taxon>
        <taxon>Rhodopseudomonas</taxon>
    </lineage>
</organism>